<dbReference type="RefSeq" id="WP_167048551.1">
    <property type="nucleotide sequence ID" value="NZ_JAAOZB010000002.1"/>
</dbReference>
<evidence type="ECO:0000313" key="2">
    <source>
        <dbReference type="Proteomes" id="UP000526083"/>
    </source>
</evidence>
<reference evidence="1 2" key="1">
    <citation type="submission" date="2020-07" db="EMBL/GenBank/DDBJ databases">
        <title>Sequencing the genomes of 1000 actinobacteria strains.</title>
        <authorList>
            <person name="Klenk H.-P."/>
        </authorList>
    </citation>
    <scope>NUCLEOTIDE SEQUENCE [LARGE SCALE GENOMIC DNA]</scope>
    <source>
        <strain evidence="1 2">DSM 27576</strain>
    </source>
</reference>
<dbReference type="GO" id="GO:0000287">
    <property type="term" value="F:magnesium ion binding"/>
    <property type="evidence" value="ECO:0007669"/>
    <property type="project" value="InterPro"/>
</dbReference>
<protein>
    <submittedName>
        <fullName evidence="1">4'-phosphopantetheinyl transferase</fullName>
        <ecNumber evidence="1">2.7.8.-</ecNumber>
    </submittedName>
</protein>
<dbReference type="AlphaFoldDB" id="A0A7W3JMJ2"/>
<gene>
    <name evidence="1" type="ORF">FHX48_000664</name>
</gene>
<keyword evidence="1" id="KW-0808">Transferase</keyword>
<keyword evidence="2" id="KW-1185">Reference proteome</keyword>
<sequence length="199" mass="20325">MRSDVRVAWGPAPERRSRRDAAWLLLGGLIGDSARISTGCARCGGDHGPVRISGAALCASVSYAGGLAIVAVADSRSVASLGIDAEATDDPIRSREGYARALGRASATVTDWVRVEAALKADGRGLRVDPRSVEVTGDADAWTAVVPGSGAFQGWDFPGPAGIAIGIATYERATQNGAIIRSTCIAAGSSGVTAGRSMR</sequence>
<dbReference type="InterPro" id="IPR037143">
    <property type="entry name" value="4-PPantetheinyl_Trfase_dom_sf"/>
</dbReference>
<dbReference type="Proteomes" id="UP000526083">
    <property type="component" value="Unassembled WGS sequence"/>
</dbReference>
<dbReference type="SUPFAM" id="SSF56214">
    <property type="entry name" value="4'-phosphopantetheinyl transferase"/>
    <property type="match status" value="1"/>
</dbReference>
<comment type="caution">
    <text evidence="1">The sequence shown here is derived from an EMBL/GenBank/DDBJ whole genome shotgun (WGS) entry which is preliminary data.</text>
</comment>
<dbReference type="EC" id="2.7.8.-" evidence="1"/>
<proteinExistence type="predicted"/>
<evidence type="ECO:0000313" key="1">
    <source>
        <dbReference type="EMBL" id="MBA8815612.1"/>
    </source>
</evidence>
<name>A0A7W3JMJ2_9MICO</name>
<dbReference type="GO" id="GO:0008897">
    <property type="term" value="F:holo-[acyl-carrier-protein] synthase activity"/>
    <property type="evidence" value="ECO:0007669"/>
    <property type="project" value="InterPro"/>
</dbReference>
<accession>A0A7W3JMJ2</accession>
<dbReference type="EMBL" id="JACGWY010000001">
    <property type="protein sequence ID" value="MBA8815612.1"/>
    <property type="molecule type" value="Genomic_DNA"/>
</dbReference>
<organism evidence="1 2">
    <name type="scientific">Microbacterium halimionae</name>
    <dbReference type="NCBI Taxonomy" id="1526413"/>
    <lineage>
        <taxon>Bacteria</taxon>
        <taxon>Bacillati</taxon>
        <taxon>Actinomycetota</taxon>
        <taxon>Actinomycetes</taxon>
        <taxon>Micrococcales</taxon>
        <taxon>Microbacteriaceae</taxon>
        <taxon>Microbacterium</taxon>
    </lineage>
</organism>